<dbReference type="Proteomes" id="UP000187013">
    <property type="component" value="Unassembled WGS sequence"/>
</dbReference>
<comment type="caution">
    <text evidence="2">The sequence shown here is derived from an EMBL/GenBank/DDBJ whole genome shotgun (WGS) entry which is preliminary data.</text>
</comment>
<accession>A0A1Q3A349</accession>
<dbReference type="GO" id="GO:0005619">
    <property type="term" value="C:ascospore wall"/>
    <property type="evidence" value="ECO:0007669"/>
    <property type="project" value="EnsemblFungi"/>
</dbReference>
<proteinExistence type="predicted"/>
<dbReference type="InterPro" id="IPR035979">
    <property type="entry name" value="RBD_domain_sf"/>
</dbReference>
<dbReference type="Gene3D" id="3.30.70.330">
    <property type="match status" value="1"/>
</dbReference>
<dbReference type="AlphaFoldDB" id="A0A1Q3A349"/>
<evidence type="ECO:0008006" key="4">
    <source>
        <dbReference type="Google" id="ProtNLM"/>
    </source>
</evidence>
<gene>
    <name evidence="2" type="ORF">ZYGR_0S02110</name>
</gene>
<dbReference type="OrthoDB" id="4073963at2759"/>
<name>A0A1Q3A349_ZYGRO</name>
<protein>
    <recommendedName>
        <fullName evidence="4">RRM domain-containing protein</fullName>
    </recommendedName>
</protein>
<dbReference type="GO" id="GO:0030295">
    <property type="term" value="F:protein kinase activator activity"/>
    <property type="evidence" value="ECO:0007669"/>
    <property type="project" value="EnsemblFungi"/>
</dbReference>
<dbReference type="EMBL" id="BDGX01000019">
    <property type="protein sequence ID" value="GAV50077.1"/>
    <property type="molecule type" value="Genomic_DNA"/>
</dbReference>
<reference evidence="2 3" key="1">
    <citation type="submission" date="2016-08" db="EMBL/GenBank/DDBJ databases">
        <title>Draft genome sequence of allopolyploid Zygosaccharomyces rouxii.</title>
        <authorList>
            <person name="Watanabe J."/>
            <person name="Uehara K."/>
            <person name="Mogi Y."/>
            <person name="Tsukioka Y."/>
        </authorList>
    </citation>
    <scope>NUCLEOTIDE SEQUENCE [LARGE SCALE GENOMIC DNA]</scope>
    <source>
        <strain evidence="2 3">NBRC 110957</strain>
    </source>
</reference>
<dbReference type="SUPFAM" id="SSF54928">
    <property type="entry name" value="RNA-binding domain, RBD"/>
    <property type="match status" value="1"/>
</dbReference>
<evidence type="ECO:0000313" key="2">
    <source>
        <dbReference type="EMBL" id="GAV50077.1"/>
    </source>
</evidence>
<dbReference type="GO" id="GO:0003676">
    <property type="term" value="F:nucleic acid binding"/>
    <property type="evidence" value="ECO:0007669"/>
    <property type="project" value="InterPro"/>
</dbReference>
<organism evidence="2 3">
    <name type="scientific">Zygosaccharomyces rouxii</name>
    <dbReference type="NCBI Taxonomy" id="4956"/>
    <lineage>
        <taxon>Eukaryota</taxon>
        <taxon>Fungi</taxon>
        <taxon>Dikarya</taxon>
        <taxon>Ascomycota</taxon>
        <taxon>Saccharomycotina</taxon>
        <taxon>Saccharomycetes</taxon>
        <taxon>Saccharomycetales</taxon>
        <taxon>Saccharomycetaceae</taxon>
        <taxon>Zygosaccharomyces</taxon>
    </lineage>
</organism>
<dbReference type="InterPro" id="IPR012677">
    <property type="entry name" value="Nucleotide-bd_a/b_plait_sf"/>
</dbReference>
<feature type="region of interest" description="Disordered" evidence="1">
    <location>
        <begin position="257"/>
        <end position="279"/>
    </location>
</feature>
<evidence type="ECO:0000256" key="1">
    <source>
        <dbReference type="SAM" id="MobiDB-lite"/>
    </source>
</evidence>
<feature type="compositionally biased region" description="Basic and acidic residues" evidence="1">
    <location>
        <begin position="259"/>
        <end position="270"/>
    </location>
</feature>
<dbReference type="GO" id="GO:0030476">
    <property type="term" value="P:ascospore wall assembly"/>
    <property type="evidence" value="ECO:0007669"/>
    <property type="project" value="EnsemblFungi"/>
</dbReference>
<evidence type="ECO:0000313" key="3">
    <source>
        <dbReference type="Proteomes" id="UP000187013"/>
    </source>
</evidence>
<dbReference type="eggNOG" id="ENOG502RYS8">
    <property type="taxonomic scope" value="Eukaryota"/>
</dbReference>
<sequence length="389" mass="44438">MTASRNNSIPAYVYLDGKRNVENLQLNQGRSRVSSISSFFSSSTMEDNGNHELFGFRRFARNHLLGSEKSTRFKTARQSNLPNEQSSDNCYAQMNAVPHQLQFKSTTNKNKLGMNMDQEPSTKTHRLNVNGEMVDYELDVFGVPQRIPDLFQEDNAYAAVDGENIYVTSSSEDELLENNVRPKAIVLGNIPKRTGIASILAQIHAGPLENIIVHTDDEQALKKIELDFLTHEAAYSFMKYGRTNMFKINGQHLTPEWGKSSEHKTKKGNEWDDQQSSSDDQDFCRSLIMKKYINCTKRTKYSEAYKESPLEPLNLSEIKQDFGTFGEILEITPVVSRKLCISINFFNMESAMKAMKEYENPNSDLHKAYFNNWAIWYGKDITDRPCIAL</sequence>
<dbReference type="OMA" id="FYENGEY"/>